<dbReference type="PROSITE" id="PS51257">
    <property type="entry name" value="PROKAR_LIPOPROTEIN"/>
    <property type="match status" value="1"/>
</dbReference>
<dbReference type="NCBIfam" id="TIGR04409">
    <property type="entry name" value="LptC_YrbK"/>
    <property type="match status" value="1"/>
</dbReference>
<evidence type="ECO:0008006" key="2">
    <source>
        <dbReference type="Google" id="ProtNLM"/>
    </source>
</evidence>
<protein>
    <recommendedName>
        <fullName evidence="2">LPS export ABC transporter periplasmic protein LptC</fullName>
    </recommendedName>
</protein>
<gene>
    <name evidence="1" type="ORF">METZ01_LOCUS59745</name>
</gene>
<reference evidence="1" key="1">
    <citation type="submission" date="2018-05" db="EMBL/GenBank/DDBJ databases">
        <authorList>
            <person name="Lanie J.A."/>
            <person name="Ng W.-L."/>
            <person name="Kazmierczak K.M."/>
            <person name="Andrzejewski T.M."/>
            <person name="Davidsen T.M."/>
            <person name="Wayne K.J."/>
            <person name="Tettelin H."/>
            <person name="Glass J.I."/>
            <person name="Rusch D."/>
            <person name="Podicherti R."/>
            <person name="Tsui H.-C.T."/>
            <person name="Winkler M.E."/>
        </authorList>
    </citation>
    <scope>NUCLEOTIDE SEQUENCE</scope>
</reference>
<dbReference type="GO" id="GO:0005886">
    <property type="term" value="C:plasma membrane"/>
    <property type="evidence" value="ECO:0007669"/>
    <property type="project" value="InterPro"/>
</dbReference>
<dbReference type="GO" id="GO:0015221">
    <property type="term" value="F:lipopolysaccharide transmembrane transporter activity"/>
    <property type="evidence" value="ECO:0007669"/>
    <property type="project" value="InterPro"/>
</dbReference>
<proteinExistence type="predicted"/>
<name>A0A381SUB9_9ZZZZ</name>
<dbReference type="Pfam" id="PF06835">
    <property type="entry name" value="LptC"/>
    <property type="match status" value="1"/>
</dbReference>
<evidence type="ECO:0000313" key="1">
    <source>
        <dbReference type="EMBL" id="SVA06891.1"/>
    </source>
</evidence>
<accession>A0A381SUB9</accession>
<dbReference type="Gene3D" id="2.60.450.10">
    <property type="entry name" value="Lipopolysaccharide (LPS) transport protein A like domain"/>
    <property type="match status" value="1"/>
</dbReference>
<dbReference type="EMBL" id="UINC01003503">
    <property type="protein sequence ID" value="SVA06891.1"/>
    <property type="molecule type" value="Genomic_DNA"/>
</dbReference>
<dbReference type="AlphaFoldDB" id="A0A381SUB9"/>
<organism evidence="1">
    <name type="scientific">marine metagenome</name>
    <dbReference type="NCBI Taxonomy" id="408172"/>
    <lineage>
        <taxon>unclassified sequences</taxon>
        <taxon>metagenomes</taxon>
        <taxon>ecological metagenomes</taxon>
    </lineage>
</organism>
<dbReference type="InterPro" id="IPR026265">
    <property type="entry name" value="LptC"/>
</dbReference>
<dbReference type="InterPro" id="IPR010664">
    <property type="entry name" value="LipoPS_assembly_LptC-rel"/>
</dbReference>
<sequence length="175" mass="20023">MKTISFIISFFLLISCGNDLENVIDVGSEKSSISSAVNINTVYTDSGLVSSILKSPKMFNFTNMDFPYFEFPNKVEITVFDKNNNKSIITADYAISYSNTDLIDLRKNVVITTHLNDTLITDQMYYNRIEEWLFTNYPFRFISADKDIYGSGFDSDKSFEKITFLDVSGYVTLEE</sequence>